<proteinExistence type="predicted"/>
<gene>
    <name evidence="1" type="ORF">CLUMA_CG003486</name>
</gene>
<evidence type="ECO:0000313" key="2">
    <source>
        <dbReference type="Proteomes" id="UP000183832"/>
    </source>
</evidence>
<accession>A0A1J1HP72</accession>
<reference evidence="1 2" key="1">
    <citation type="submission" date="2015-04" db="EMBL/GenBank/DDBJ databases">
        <authorList>
            <person name="Syromyatnikov M.Y."/>
            <person name="Popov V.N."/>
        </authorList>
    </citation>
    <scope>NUCLEOTIDE SEQUENCE [LARGE SCALE GENOMIC DNA]</scope>
</reference>
<name>A0A1J1HP72_9DIPT</name>
<dbReference type="AlphaFoldDB" id="A0A1J1HP72"/>
<dbReference type="EMBL" id="CVRI01000014">
    <property type="protein sequence ID" value="CRK89853.1"/>
    <property type="molecule type" value="Genomic_DNA"/>
</dbReference>
<dbReference type="Proteomes" id="UP000183832">
    <property type="component" value="Unassembled WGS sequence"/>
</dbReference>
<protein>
    <submittedName>
        <fullName evidence="1">CLUMA_CG003486, isoform A</fullName>
    </submittedName>
</protein>
<evidence type="ECO:0000313" key="1">
    <source>
        <dbReference type="EMBL" id="CRK89853.1"/>
    </source>
</evidence>
<organism evidence="1 2">
    <name type="scientific">Clunio marinus</name>
    <dbReference type="NCBI Taxonomy" id="568069"/>
    <lineage>
        <taxon>Eukaryota</taxon>
        <taxon>Metazoa</taxon>
        <taxon>Ecdysozoa</taxon>
        <taxon>Arthropoda</taxon>
        <taxon>Hexapoda</taxon>
        <taxon>Insecta</taxon>
        <taxon>Pterygota</taxon>
        <taxon>Neoptera</taxon>
        <taxon>Endopterygota</taxon>
        <taxon>Diptera</taxon>
        <taxon>Nematocera</taxon>
        <taxon>Chironomoidea</taxon>
        <taxon>Chironomidae</taxon>
        <taxon>Clunio</taxon>
    </lineage>
</organism>
<sequence>MQLLTIKVYSNYACNSYTNDDDKSTLDQPSKYRVVHVSRKMKTLDGADSKIKSAFNVRYFTLTIPLRKKTEIIHIVNSAPKKYEKINITYESPVFFRLPSAYFNI</sequence>
<keyword evidence="2" id="KW-1185">Reference proteome</keyword>